<evidence type="ECO:0000313" key="8">
    <source>
        <dbReference type="EMBL" id="ADV83648.1"/>
    </source>
</evidence>
<dbReference type="HOGENOM" id="CLU_111913_2_1_0"/>
<dbReference type="SUPFAM" id="SSF52980">
    <property type="entry name" value="Restriction endonuclease-like"/>
    <property type="match status" value="1"/>
</dbReference>
<name>E8V499_TERSS</name>
<keyword evidence="5" id="KW-0234">DNA repair</keyword>
<reference evidence="8 9" key="1">
    <citation type="journal article" date="2012" name="Stand. Genomic Sci.">
        <title>Complete genome sequence of Terriglobus saanensis type strain SP1PR4(T), an Acidobacteria from tundra soil.</title>
        <authorList>
            <person name="Rawat S.R."/>
            <person name="Mannisto M.K."/>
            <person name="Starovoytov V."/>
            <person name="Goodwin L."/>
            <person name="Nolan M."/>
            <person name="Hauser L."/>
            <person name="Land M."/>
            <person name="Davenport K.W."/>
            <person name="Woyke T."/>
            <person name="Haggblom M.M."/>
        </authorList>
    </citation>
    <scope>NUCLEOTIDE SEQUENCE</scope>
    <source>
        <strain evidence="9">ATCC BAA-1853 / DSM 23119 / SP1PR4</strain>
    </source>
</reference>
<dbReference type="GO" id="GO:0004519">
    <property type="term" value="F:endonuclease activity"/>
    <property type="evidence" value="ECO:0007669"/>
    <property type="project" value="UniProtKB-KW"/>
</dbReference>
<evidence type="ECO:0000256" key="4">
    <source>
        <dbReference type="ARBA" id="ARBA00022801"/>
    </source>
</evidence>
<feature type="region of interest" description="Disordered" evidence="7">
    <location>
        <begin position="1"/>
        <end position="20"/>
    </location>
</feature>
<dbReference type="Gene3D" id="3.40.960.10">
    <property type="entry name" value="VSR Endonuclease"/>
    <property type="match status" value="1"/>
</dbReference>
<comment type="similarity">
    <text evidence="6">Belongs to the Vsr family.</text>
</comment>
<evidence type="ECO:0000313" key="9">
    <source>
        <dbReference type="Proteomes" id="UP000006844"/>
    </source>
</evidence>
<evidence type="ECO:0000256" key="6">
    <source>
        <dbReference type="ARBA" id="ARBA00029466"/>
    </source>
</evidence>
<dbReference type="InterPro" id="IPR011335">
    <property type="entry name" value="Restrct_endonuc-II-like"/>
</dbReference>
<dbReference type="STRING" id="401053.AciPR4_2883"/>
<keyword evidence="4" id="KW-0378">Hydrolase</keyword>
<evidence type="ECO:0000256" key="1">
    <source>
        <dbReference type="ARBA" id="ARBA00022722"/>
    </source>
</evidence>
<dbReference type="KEGG" id="tsa:AciPR4_2883"/>
<proteinExistence type="inferred from homology"/>
<dbReference type="InterPro" id="IPR004603">
    <property type="entry name" value="DNA_mismatch_endonuc_vsr"/>
</dbReference>
<keyword evidence="3" id="KW-0227">DNA damage</keyword>
<accession>E8V499</accession>
<evidence type="ECO:0000256" key="5">
    <source>
        <dbReference type="ARBA" id="ARBA00023204"/>
    </source>
</evidence>
<dbReference type="GO" id="GO:0006298">
    <property type="term" value="P:mismatch repair"/>
    <property type="evidence" value="ECO:0007669"/>
    <property type="project" value="InterPro"/>
</dbReference>
<dbReference type="GO" id="GO:0016787">
    <property type="term" value="F:hydrolase activity"/>
    <property type="evidence" value="ECO:0007669"/>
    <property type="project" value="UniProtKB-KW"/>
</dbReference>
<dbReference type="OrthoDB" id="9801520at2"/>
<keyword evidence="9" id="KW-1185">Reference proteome</keyword>
<dbReference type="EMBL" id="CP002467">
    <property type="protein sequence ID" value="ADV83648.1"/>
    <property type="molecule type" value="Genomic_DNA"/>
</dbReference>
<evidence type="ECO:0000256" key="7">
    <source>
        <dbReference type="SAM" id="MobiDB-lite"/>
    </source>
</evidence>
<sequence>MLNRNASRNPDGAVVPAQVPSGSWASTPVVRRVMQGNKSRDTKPEIAVRSAVHALGMRYRVSARPLRDLRRTADLVFRNARVAVFIDGCFWHGCPQHHAPPKTNASYWATKIQGNKSRDEDTTEQLRMEGWTVLRFWSHEEPLSVAAQIAKVIATNVRAGKPIAGRKHNVND</sequence>
<protein>
    <submittedName>
        <fullName evidence="8">DNA mismatch endonuclease Vsr</fullName>
    </submittedName>
</protein>
<dbReference type="eggNOG" id="COG3727">
    <property type="taxonomic scope" value="Bacteria"/>
</dbReference>
<dbReference type="AlphaFoldDB" id="E8V499"/>
<gene>
    <name evidence="8" type="ordered locus">AciPR4_2883</name>
</gene>
<keyword evidence="2 8" id="KW-0255">Endonuclease</keyword>
<organism evidence="8 9">
    <name type="scientific">Terriglobus saanensis (strain ATCC BAA-1853 / DSM 23119 / SP1PR4)</name>
    <dbReference type="NCBI Taxonomy" id="401053"/>
    <lineage>
        <taxon>Bacteria</taxon>
        <taxon>Pseudomonadati</taxon>
        <taxon>Acidobacteriota</taxon>
        <taxon>Terriglobia</taxon>
        <taxon>Terriglobales</taxon>
        <taxon>Acidobacteriaceae</taxon>
        <taxon>Terriglobus</taxon>
    </lineage>
</organism>
<dbReference type="CDD" id="cd00221">
    <property type="entry name" value="Vsr"/>
    <property type="match status" value="1"/>
</dbReference>
<evidence type="ECO:0000256" key="2">
    <source>
        <dbReference type="ARBA" id="ARBA00022759"/>
    </source>
</evidence>
<evidence type="ECO:0000256" key="3">
    <source>
        <dbReference type="ARBA" id="ARBA00022763"/>
    </source>
</evidence>
<dbReference type="Proteomes" id="UP000006844">
    <property type="component" value="Chromosome"/>
</dbReference>
<dbReference type="Pfam" id="PF03852">
    <property type="entry name" value="Vsr"/>
    <property type="match status" value="1"/>
</dbReference>
<keyword evidence="1" id="KW-0540">Nuclease</keyword>
<dbReference type="NCBIfam" id="TIGR00632">
    <property type="entry name" value="vsr"/>
    <property type="match status" value="1"/>
</dbReference>